<dbReference type="AlphaFoldDB" id="A0A453F6X6"/>
<reference evidence="1" key="3">
    <citation type="journal article" date="2017" name="Nature">
        <title>Genome sequence of the progenitor of the wheat D genome Aegilops tauschii.</title>
        <authorList>
            <person name="Luo M.C."/>
            <person name="Gu Y.Q."/>
            <person name="Puiu D."/>
            <person name="Wang H."/>
            <person name="Twardziok S.O."/>
            <person name="Deal K.R."/>
            <person name="Huo N."/>
            <person name="Zhu T."/>
            <person name="Wang L."/>
            <person name="Wang Y."/>
            <person name="McGuire P.E."/>
            <person name="Liu S."/>
            <person name="Long H."/>
            <person name="Ramasamy R.K."/>
            <person name="Rodriguez J.C."/>
            <person name="Van S.L."/>
            <person name="Yuan L."/>
            <person name="Wang Z."/>
            <person name="Xia Z."/>
            <person name="Xiao L."/>
            <person name="Anderson O.D."/>
            <person name="Ouyang S."/>
            <person name="Liang Y."/>
            <person name="Zimin A.V."/>
            <person name="Pertea G."/>
            <person name="Qi P."/>
            <person name="Bennetzen J.L."/>
            <person name="Dai X."/>
            <person name="Dawson M.W."/>
            <person name="Muller H.G."/>
            <person name="Kugler K."/>
            <person name="Rivarola-Duarte L."/>
            <person name="Spannagl M."/>
            <person name="Mayer K.F.X."/>
            <person name="Lu F.H."/>
            <person name="Bevan M.W."/>
            <person name="Leroy P."/>
            <person name="Li P."/>
            <person name="You F.M."/>
            <person name="Sun Q."/>
            <person name="Liu Z."/>
            <person name="Lyons E."/>
            <person name="Wicker T."/>
            <person name="Salzberg S.L."/>
            <person name="Devos K.M."/>
            <person name="Dvorak J."/>
        </authorList>
    </citation>
    <scope>NUCLEOTIDE SEQUENCE [LARGE SCALE GENOMIC DNA]</scope>
    <source>
        <strain evidence="1">cv. AL8/78</strain>
    </source>
</reference>
<reference evidence="1" key="5">
    <citation type="journal article" date="2021" name="G3 (Bethesda)">
        <title>Aegilops tauschii genome assembly Aet v5.0 features greater sequence contiguity and improved annotation.</title>
        <authorList>
            <person name="Wang L."/>
            <person name="Zhu T."/>
            <person name="Rodriguez J.C."/>
            <person name="Deal K.R."/>
            <person name="Dubcovsky J."/>
            <person name="McGuire P.E."/>
            <person name="Lux T."/>
            <person name="Spannagl M."/>
            <person name="Mayer K.F.X."/>
            <person name="Baldrich P."/>
            <person name="Meyers B.C."/>
            <person name="Huo N."/>
            <person name="Gu Y.Q."/>
            <person name="Zhou H."/>
            <person name="Devos K.M."/>
            <person name="Bennetzen J.L."/>
            <person name="Unver T."/>
            <person name="Budak H."/>
            <person name="Gulick P.J."/>
            <person name="Galiba G."/>
            <person name="Kalapos B."/>
            <person name="Nelson D.R."/>
            <person name="Li P."/>
            <person name="You F.M."/>
            <person name="Luo M.C."/>
            <person name="Dvorak J."/>
        </authorList>
    </citation>
    <scope>NUCLEOTIDE SEQUENCE [LARGE SCALE GENOMIC DNA]</scope>
    <source>
        <strain evidence="1">cv. AL8/78</strain>
    </source>
</reference>
<dbReference type="CDD" id="cd00303">
    <property type="entry name" value="retropepsin_like"/>
    <property type="match status" value="1"/>
</dbReference>
<sequence>ITGEPAECATISSIALSGAQHPRTIQLRALVGNQVVLILVDSGITHTFVDQALLSRISVTTKQLPVPLQVKVANGHIVQCTEIVPQLTWWMQGHNFTNPMQVFLLGGHDIILGMDWLEQWGVMKCHWAEKWIQFQHEGKEIKLQGVLPVQQEVPKEVSVDQLLKWEKGNDVWATAILNHIVMAP</sequence>
<organism evidence="1 2">
    <name type="scientific">Aegilops tauschii subsp. strangulata</name>
    <name type="common">Goatgrass</name>
    <dbReference type="NCBI Taxonomy" id="200361"/>
    <lineage>
        <taxon>Eukaryota</taxon>
        <taxon>Viridiplantae</taxon>
        <taxon>Streptophyta</taxon>
        <taxon>Embryophyta</taxon>
        <taxon>Tracheophyta</taxon>
        <taxon>Spermatophyta</taxon>
        <taxon>Magnoliopsida</taxon>
        <taxon>Liliopsida</taxon>
        <taxon>Poales</taxon>
        <taxon>Poaceae</taxon>
        <taxon>BOP clade</taxon>
        <taxon>Pooideae</taxon>
        <taxon>Triticodae</taxon>
        <taxon>Triticeae</taxon>
        <taxon>Triticinae</taxon>
        <taxon>Aegilops</taxon>
    </lineage>
</organism>
<dbReference type="Pfam" id="PF08284">
    <property type="entry name" value="RVP_2"/>
    <property type="match status" value="1"/>
</dbReference>
<protein>
    <recommendedName>
        <fullName evidence="3">Peptidase A2 domain-containing protein</fullName>
    </recommendedName>
</protein>
<dbReference type="Proteomes" id="UP000015105">
    <property type="component" value="Chromosome 3D"/>
</dbReference>
<evidence type="ECO:0000313" key="1">
    <source>
        <dbReference type="EnsemblPlants" id="AET3Gv20592400.1"/>
    </source>
</evidence>
<reference evidence="1" key="4">
    <citation type="submission" date="2019-03" db="UniProtKB">
        <authorList>
            <consortium name="EnsemblPlants"/>
        </authorList>
    </citation>
    <scope>IDENTIFICATION</scope>
</reference>
<dbReference type="InterPro" id="IPR021109">
    <property type="entry name" value="Peptidase_aspartic_dom_sf"/>
</dbReference>
<name>A0A453F6X6_AEGTS</name>
<dbReference type="Gene3D" id="2.40.70.10">
    <property type="entry name" value="Acid Proteases"/>
    <property type="match status" value="1"/>
</dbReference>
<proteinExistence type="predicted"/>
<dbReference type="PANTHER" id="PTHR15503">
    <property type="entry name" value="LDOC1 RELATED"/>
    <property type="match status" value="1"/>
</dbReference>
<dbReference type="PANTHER" id="PTHR15503:SF22">
    <property type="entry name" value="TRANSPOSON TY3-I GAG POLYPROTEIN"/>
    <property type="match status" value="1"/>
</dbReference>
<dbReference type="EnsemblPlants" id="AET3Gv20592400.1">
    <property type="protein sequence ID" value="AET3Gv20592400.1"/>
    <property type="gene ID" value="AET3Gv20592400"/>
</dbReference>
<dbReference type="STRING" id="200361.A0A453F6X6"/>
<evidence type="ECO:0008006" key="3">
    <source>
        <dbReference type="Google" id="ProtNLM"/>
    </source>
</evidence>
<evidence type="ECO:0000313" key="2">
    <source>
        <dbReference type="Proteomes" id="UP000015105"/>
    </source>
</evidence>
<accession>A0A453F6X6</accession>
<keyword evidence="2" id="KW-1185">Reference proteome</keyword>
<dbReference type="SUPFAM" id="SSF50630">
    <property type="entry name" value="Acid proteases"/>
    <property type="match status" value="1"/>
</dbReference>
<reference evidence="2" key="1">
    <citation type="journal article" date="2014" name="Science">
        <title>Ancient hybridizations among the ancestral genomes of bread wheat.</title>
        <authorList>
            <consortium name="International Wheat Genome Sequencing Consortium,"/>
            <person name="Marcussen T."/>
            <person name="Sandve S.R."/>
            <person name="Heier L."/>
            <person name="Spannagl M."/>
            <person name="Pfeifer M."/>
            <person name="Jakobsen K.S."/>
            <person name="Wulff B.B."/>
            <person name="Steuernagel B."/>
            <person name="Mayer K.F."/>
            <person name="Olsen O.A."/>
        </authorList>
    </citation>
    <scope>NUCLEOTIDE SEQUENCE [LARGE SCALE GENOMIC DNA]</scope>
    <source>
        <strain evidence="2">cv. AL8/78</strain>
    </source>
</reference>
<dbReference type="Gramene" id="AET3Gv20592400.1">
    <property type="protein sequence ID" value="AET3Gv20592400.1"/>
    <property type="gene ID" value="AET3Gv20592400"/>
</dbReference>
<dbReference type="InterPro" id="IPR032567">
    <property type="entry name" value="RTL1-rel"/>
</dbReference>
<reference evidence="2" key="2">
    <citation type="journal article" date="2017" name="Nat. Plants">
        <title>The Aegilops tauschii genome reveals multiple impacts of transposons.</title>
        <authorList>
            <person name="Zhao G."/>
            <person name="Zou C."/>
            <person name="Li K."/>
            <person name="Wang K."/>
            <person name="Li T."/>
            <person name="Gao L."/>
            <person name="Zhang X."/>
            <person name="Wang H."/>
            <person name="Yang Z."/>
            <person name="Liu X."/>
            <person name="Jiang W."/>
            <person name="Mao L."/>
            <person name="Kong X."/>
            <person name="Jiao Y."/>
            <person name="Jia J."/>
        </authorList>
    </citation>
    <scope>NUCLEOTIDE SEQUENCE [LARGE SCALE GENOMIC DNA]</scope>
    <source>
        <strain evidence="2">cv. AL8/78</strain>
    </source>
</reference>